<dbReference type="Pfam" id="PF00106">
    <property type="entry name" value="adh_short"/>
    <property type="match status" value="1"/>
</dbReference>
<proteinExistence type="predicted"/>
<dbReference type="InterPro" id="IPR002347">
    <property type="entry name" value="SDR_fam"/>
</dbReference>
<gene>
    <name evidence="1" type="ORF">RIL96_09980</name>
</gene>
<dbReference type="PANTHER" id="PTHR42808">
    <property type="entry name" value="HYDROXYSTEROID DEHYDROGENASE-LIKE PROTEIN 2"/>
    <property type="match status" value="1"/>
</dbReference>
<organism evidence="1 2">
    <name type="scientific">Nesterenkonia aerolata</name>
    <dbReference type="NCBI Taxonomy" id="3074079"/>
    <lineage>
        <taxon>Bacteria</taxon>
        <taxon>Bacillati</taxon>
        <taxon>Actinomycetota</taxon>
        <taxon>Actinomycetes</taxon>
        <taxon>Micrococcales</taxon>
        <taxon>Micrococcaceae</taxon>
        <taxon>Nesterenkonia</taxon>
    </lineage>
</organism>
<evidence type="ECO:0000313" key="2">
    <source>
        <dbReference type="Proteomes" id="UP001251870"/>
    </source>
</evidence>
<dbReference type="SUPFAM" id="SSF51735">
    <property type="entry name" value="NAD(P)-binding Rossmann-fold domains"/>
    <property type="match status" value="1"/>
</dbReference>
<evidence type="ECO:0000313" key="1">
    <source>
        <dbReference type="EMBL" id="MDR8019889.1"/>
    </source>
</evidence>
<name>A0ABU2DTQ4_9MICC</name>
<sequence>MTQNTSAQKLSGPQSLAGRTVLISGGSRGIGHAIAVALAAQGAQIALLAKTDQPHPNLQGTVHTAVADVEAAGGRGLAVVGDVRRDEDVQRAVGETVEAFGGIDMLINNASAIDLTPTAELPMKRYDLMHDINVRGTFHLSQAVVPHLRASGSAAQADGGLGSWTPKILTLAPPLNLDPQWFGKHLGYTMAKYGMSMTTLGFSEVLADVDAEVNSLWPATLIDTAAIRAMPDGDALAQTARTPQIMADAVLALTTGAAGTHRGQFLTDEQVLEAAGVQDLSGYAVDPTMTLTPDIFL</sequence>
<keyword evidence="2" id="KW-1185">Reference proteome</keyword>
<reference evidence="1 2" key="1">
    <citation type="submission" date="2023-09" db="EMBL/GenBank/DDBJ databases">
        <title>Description of three actinobacteria isolated from air of manufacturing shop in a pharmaceutical factory.</title>
        <authorList>
            <person name="Zhang D.-F."/>
        </authorList>
    </citation>
    <scope>NUCLEOTIDE SEQUENCE [LARGE SCALE GENOMIC DNA]</scope>
    <source>
        <strain evidence="1 2">LY-0111</strain>
    </source>
</reference>
<protein>
    <submittedName>
        <fullName evidence="1">NAD(P)-dependent oxidoreductase</fullName>
    </submittedName>
</protein>
<dbReference type="NCBIfam" id="NF006133">
    <property type="entry name" value="PRK08278.1"/>
    <property type="match status" value="1"/>
</dbReference>
<accession>A0ABU2DTQ4</accession>
<dbReference type="PRINTS" id="PR00081">
    <property type="entry name" value="GDHRDH"/>
</dbReference>
<dbReference type="InterPro" id="IPR036291">
    <property type="entry name" value="NAD(P)-bd_dom_sf"/>
</dbReference>
<dbReference type="Proteomes" id="UP001251870">
    <property type="component" value="Unassembled WGS sequence"/>
</dbReference>
<dbReference type="PANTHER" id="PTHR42808:SF3">
    <property type="entry name" value="HYDROXYSTEROID DEHYDROGENASE-LIKE PROTEIN 2"/>
    <property type="match status" value="1"/>
</dbReference>
<dbReference type="RefSeq" id="WP_310548874.1">
    <property type="nucleotide sequence ID" value="NZ_JAVKGR010000012.1"/>
</dbReference>
<comment type="caution">
    <text evidence="1">The sequence shown here is derived from an EMBL/GenBank/DDBJ whole genome shotgun (WGS) entry which is preliminary data.</text>
</comment>
<dbReference type="EMBL" id="JAVKGR010000012">
    <property type="protein sequence ID" value="MDR8019889.1"/>
    <property type="molecule type" value="Genomic_DNA"/>
</dbReference>
<dbReference type="InterPro" id="IPR051935">
    <property type="entry name" value="HSDL2"/>
</dbReference>
<dbReference type="Gene3D" id="3.40.50.720">
    <property type="entry name" value="NAD(P)-binding Rossmann-like Domain"/>
    <property type="match status" value="1"/>
</dbReference>